<dbReference type="eggNOG" id="COG3858">
    <property type="taxonomic scope" value="Bacteria"/>
</dbReference>
<dbReference type="EMBL" id="LT906446">
    <property type="protein sequence ID" value="SNU93874.1"/>
    <property type="molecule type" value="Genomic_DNA"/>
</dbReference>
<gene>
    <name evidence="3" type="primary">ydhD</name>
    <name evidence="3" type="ORF">SAMEA4364220_00102</name>
</gene>
<organism evidence="3 4">
    <name type="scientific">Megamonas hypermegale</name>
    <dbReference type="NCBI Taxonomy" id="158847"/>
    <lineage>
        <taxon>Bacteria</taxon>
        <taxon>Bacillati</taxon>
        <taxon>Bacillota</taxon>
        <taxon>Negativicutes</taxon>
        <taxon>Selenomonadales</taxon>
        <taxon>Selenomonadaceae</taxon>
        <taxon>Megamonas</taxon>
    </lineage>
</organism>
<dbReference type="GO" id="GO:0005975">
    <property type="term" value="P:carbohydrate metabolic process"/>
    <property type="evidence" value="ECO:0007669"/>
    <property type="project" value="InterPro"/>
</dbReference>
<sequence length="349" mass="40419">MIKKFLLMCICFMMCLANFSVGFCASKNSDTNRKINLVWQPVLDDENDLSQIKKLSGVNIVSPSWFVIERADGHIKDNGDFLYARDVKKKNYKIWPLITNDFNAEMTHKWLNDKKARAYIIRQLVFYAQRYPIDGYNFDFENIYDKDREALSSFIEEATSALHKEGIFVSMDITVASNTPNWSSCYDREVLGKTVDYLVLMAYDEHGRLSKTAGSVASIGWVENGVKNLLEKVPPEKIILGIPLYMRLWEQSDDGKVSASTLNMMQANNLKKEKNVKTIWLPTLGQNYFSYRENGKTYHVWQEDKKSLQLKVALVNKYKLAGVASWRKGFETKDIWPMIDKELKKKYND</sequence>
<accession>A0A239TAA0</accession>
<dbReference type="InterPro" id="IPR011583">
    <property type="entry name" value="Chitinase_II/V-like_cat"/>
</dbReference>
<evidence type="ECO:0000259" key="2">
    <source>
        <dbReference type="PROSITE" id="PS51910"/>
    </source>
</evidence>
<proteinExistence type="predicted"/>
<feature type="chain" id="PRO_5039361609" evidence="1">
    <location>
        <begin position="20"/>
        <end position="349"/>
    </location>
</feature>
<dbReference type="RefSeq" id="WP_027890370.1">
    <property type="nucleotide sequence ID" value="NZ_LT906446.1"/>
</dbReference>
<dbReference type="PROSITE" id="PS51910">
    <property type="entry name" value="GH18_2"/>
    <property type="match status" value="1"/>
</dbReference>
<dbReference type="AlphaFoldDB" id="A0A239TAA0"/>
<dbReference type="GeneID" id="78506149"/>
<dbReference type="GO" id="GO:0008061">
    <property type="term" value="F:chitin binding"/>
    <property type="evidence" value="ECO:0007669"/>
    <property type="project" value="InterPro"/>
</dbReference>
<feature type="domain" description="GH18" evidence="2">
    <location>
        <begin position="33"/>
        <end position="346"/>
    </location>
</feature>
<keyword evidence="4" id="KW-1185">Reference proteome</keyword>
<name>A0A239TAA0_9FIRM</name>
<evidence type="ECO:0000313" key="4">
    <source>
        <dbReference type="Proteomes" id="UP000215383"/>
    </source>
</evidence>
<dbReference type="Proteomes" id="UP000215383">
    <property type="component" value="Chromosome 1"/>
</dbReference>
<dbReference type="Gene3D" id="3.20.20.80">
    <property type="entry name" value="Glycosidases"/>
    <property type="match status" value="1"/>
</dbReference>
<dbReference type="Pfam" id="PF00704">
    <property type="entry name" value="Glyco_hydro_18"/>
    <property type="match status" value="1"/>
</dbReference>
<protein>
    <submittedName>
        <fullName evidence="3">Putative sporulation-specific glycosylase ydhD</fullName>
        <ecNumber evidence="3">3.2.-.-</ecNumber>
    </submittedName>
</protein>
<dbReference type="InterPro" id="IPR017853">
    <property type="entry name" value="GH"/>
</dbReference>
<dbReference type="InterPro" id="IPR001223">
    <property type="entry name" value="Glyco_hydro18_cat"/>
</dbReference>
<feature type="signal peptide" evidence="1">
    <location>
        <begin position="1"/>
        <end position="19"/>
    </location>
</feature>
<dbReference type="PANTHER" id="PTHR46066">
    <property type="entry name" value="CHITINASE DOMAIN-CONTAINING PROTEIN 1 FAMILY MEMBER"/>
    <property type="match status" value="1"/>
</dbReference>
<evidence type="ECO:0000313" key="3">
    <source>
        <dbReference type="EMBL" id="SNU93874.1"/>
    </source>
</evidence>
<dbReference type="GO" id="GO:0016798">
    <property type="term" value="F:hydrolase activity, acting on glycosyl bonds"/>
    <property type="evidence" value="ECO:0007669"/>
    <property type="project" value="UniProtKB-KW"/>
</dbReference>
<reference evidence="3 4" key="1">
    <citation type="submission" date="2017-06" db="EMBL/GenBank/DDBJ databases">
        <authorList>
            <consortium name="Pathogen Informatics"/>
        </authorList>
    </citation>
    <scope>NUCLEOTIDE SEQUENCE [LARGE SCALE GENOMIC DNA]</scope>
    <source>
        <strain evidence="3 4">NCTC10570</strain>
    </source>
</reference>
<dbReference type="SUPFAM" id="SSF51445">
    <property type="entry name" value="(Trans)glycosidases"/>
    <property type="match status" value="1"/>
</dbReference>
<dbReference type="InterPro" id="IPR029070">
    <property type="entry name" value="Chitinase_insertion_sf"/>
</dbReference>
<dbReference type="PANTHER" id="PTHR46066:SF2">
    <property type="entry name" value="CHITINASE DOMAIN-CONTAINING PROTEIN 1"/>
    <property type="match status" value="1"/>
</dbReference>
<keyword evidence="3" id="KW-0326">Glycosidase</keyword>
<keyword evidence="1" id="KW-0732">Signal</keyword>
<evidence type="ECO:0000256" key="1">
    <source>
        <dbReference type="SAM" id="SignalP"/>
    </source>
</evidence>
<keyword evidence="3" id="KW-0378">Hydrolase</keyword>
<dbReference type="EC" id="3.2.-.-" evidence="3"/>
<dbReference type="Gene3D" id="3.10.50.10">
    <property type="match status" value="1"/>
</dbReference>
<dbReference type="SMART" id="SM00636">
    <property type="entry name" value="Glyco_18"/>
    <property type="match status" value="1"/>
</dbReference>